<organism evidence="2 3">
    <name type="scientific">Ambispora gerdemannii</name>
    <dbReference type="NCBI Taxonomy" id="144530"/>
    <lineage>
        <taxon>Eukaryota</taxon>
        <taxon>Fungi</taxon>
        <taxon>Fungi incertae sedis</taxon>
        <taxon>Mucoromycota</taxon>
        <taxon>Glomeromycotina</taxon>
        <taxon>Glomeromycetes</taxon>
        <taxon>Archaeosporales</taxon>
        <taxon>Ambisporaceae</taxon>
        <taxon>Ambispora</taxon>
    </lineage>
</organism>
<comment type="caution">
    <text evidence="2">The sequence shown here is derived from an EMBL/GenBank/DDBJ whole genome shotgun (WGS) entry which is preliminary data.</text>
</comment>
<evidence type="ECO:0000313" key="2">
    <source>
        <dbReference type="EMBL" id="CAG8623973.1"/>
    </source>
</evidence>
<reference evidence="2" key="1">
    <citation type="submission" date="2021-06" db="EMBL/GenBank/DDBJ databases">
        <authorList>
            <person name="Kallberg Y."/>
            <person name="Tangrot J."/>
            <person name="Rosling A."/>
        </authorList>
    </citation>
    <scope>NUCLEOTIDE SEQUENCE</scope>
    <source>
        <strain evidence="2">MT106</strain>
    </source>
</reference>
<keyword evidence="3" id="KW-1185">Reference proteome</keyword>
<protein>
    <submittedName>
        <fullName evidence="2">2331_t:CDS:1</fullName>
    </submittedName>
</protein>
<feature type="region of interest" description="Disordered" evidence="1">
    <location>
        <begin position="1"/>
        <end position="35"/>
    </location>
</feature>
<dbReference type="AlphaFoldDB" id="A0A9N9D5I2"/>
<name>A0A9N9D5I2_9GLOM</name>
<gene>
    <name evidence="2" type="ORF">AGERDE_LOCUS10194</name>
</gene>
<sequence length="70" mass="7600">HQVQTQQREAQLSSPHQHSTIGQGNPPPSFLPIPLSIPPTYSGLGIALDETKKQARSKATMKNCLNVVIL</sequence>
<accession>A0A9N9D5I2</accession>
<evidence type="ECO:0000256" key="1">
    <source>
        <dbReference type="SAM" id="MobiDB-lite"/>
    </source>
</evidence>
<evidence type="ECO:0000313" key="3">
    <source>
        <dbReference type="Proteomes" id="UP000789831"/>
    </source>
</evidence>
<feature type="compositionally biased region" description="Pro residues" evidence="1">
    <location>
        <begin position="25"/>
        <end position="35"/>
    </location>
</feature>
<dbReference type="Proteomes" id="UP000789831">
    <property type="component" value="Unassembled WGS sequence"/>
</dbReference>
<proteinExistence type="predicted"/>
<dbReference type="EMBL" id="CAJVPL010002990">
    <property type="protein sequence ID" value="CAG8623973.1"/>
    <property type="molecule type" value="Genomic_DNA"/>
</dbReference>
<feature type="compositionally biased region" description="Polar residues" evidence="1">
    <location>
        <begin position="1"/>
        <end position="23"/>
    </location>
</feature>
<feature type="non-terminal residue" evidence="2">
    <location>
        <position position="1"/>
    </location>
</feature>